<gene>
    <name evidence="1" type="ORF">SSPO_005870</name>
</gene>
<evidence type="ECO:0000313" key="1">
    <source>
        <dbReference type="EMBL" id="BBJ37869.1"/>
    </source>
</evidence>
<evidence type="ECO:0000313" key="2">
    <source>
        <dbReference type="Proteomes" id="UP000463951"/>
    </source>
</evidence>
<reference evidence="1 2" key="1">
    <citation type="journal article" date="2020" name="Int. J. Syst. Evol. Microbiol.">
        <title>Reclassification of Streptomyces castelarensis and Streptomyces sporoclivatus as later heterotypic synonyms of Streptomyces antimycoticus.</title>
        <authorList>
            <person name="Komaki H."/>
            <person name="Tamura T."/>
        </authorList>
    </citation>
    <scope>NUCLEOTIDE SEQUENCE [LARGE SCALE GENOMIC DNA]</scope>
    <source>
        <strain evidence="1 2">NBRC 100767</strain>
    </source>
</reference>
<name>A0A499UL68_9ACTN</name>
<organism evidence="1 2">
    <name type="scientific">Streptomyces antimycoticus</name>
    <dbReference type="NCBI Taxonomy" id="68175"/>
    <lineage>
        <taxon>Bacteria</taxon>
        <taxon>Bacillati</taxon>
        <taxon>Actinomycetota</taxon>
        <taxon>Actinomycetes</taxon>
        <taxon>Kitasatosporales</taxon>
        <taxon>Streptomycetaceae</taxon>
        <taxon>Streptomyces</taxon>
        <taxon>Streptomyces violaceusniger group</taxon>
    </lineage>
</organism>
<dbReference type="Proteomes" id="UP000463951">
    <property type="component" value="Chromosome"/>
</dbReference>
<dbReference type="EMBL" id="AP019620">
    <property type="protein sequence ID" value="BBJ37869.1"/>
    <property type="molecule type" value="Genomic_DNA"/>
</dbReference>
<proteinExistence type="predicted"/>
<sequence>MWHQATRIAWEVVKAESPSSLHVMHDAAGAEELLADADCTPNPAS</sequence>
<dbReference type="AlphaFoldDB" id="A0A499UL68"/>
<accession>A0A499UL68</accession>
<protein>
    <submittedName>
        <fullName evidence="1">Uncharacterized protein</fullName>
    </submittedName>
</protein>